<keyword evidence="6 17" id="KW-0547">Nucleotide-binding</keyword>
<comment type="similarity">
    <text evidence="4 19">In the C-terminal section; belongs to the NnrD/CARKD family.</text>
</comment>
<dbReference type="InterPro" id="IPR030677">
    <property type="entry name" value="Nnr"/>
</dbReference>
<comment type="function">
    <text evidence="17">Catalyzes the dehydration of the S-form of NAD(P)HX at the expense of ADP, which is converted to AMP. Together with NAD(P)HX epimerase, which catalyzes the epimerization of the S- and R-forms, the enzyme allows the repair of both epimers of NAD(P)HX, a damaged form of NAD(P)H that is a result of enzymatic or heat-dependent hydration.</text>
</comment>
<feature type="domain" description="YjeF C-terminal" evidence="20">
    <location>
        <begin position="236"/>
        <end position="515"/>
    </location>
</feature>
<dbReference type="NCBIfam" id="TIGR00196">
    <property type="entry name" value="yjeF_cterm"/>
    <property type="match status" value="1"/>
</dbReference>
<sequence length="531" mass="56075">MLLSAAQMQRVDATAVEQGINSFELMCSAGQAVADTAVELLQNRSGTFLVLAGPGNNGGDGAIAAQELAGRGYQVVVVRFLVEAEAGMASGNEAELRDADRAFAQWRGVTFAYTLQQEQVDQQLREMIDQSDVIIDALFGAGLKRPLQGLVAQLVEQVNMACAKVLAVDVPSGLNGNTHGVDGVCIKADTTVTFFLHKPAHFLYPGRELCGRKTLAQIGLSKAQLNPDWPLCVLNEPDFFLPALPVLGQEGHKFDRGHVLVRSGPLQSTGASRLSAQTALECGAGLVTLASSNEALSVNAAHLTAVMLKPCDNISQWQLILQDQRINTVIVGPGNGVDAATRGCSLAALQADKHCVLDADALSCWTNTSDREQLFEALLAARYTAILTPHTGEFERLFGELSDGNDQVQPRSRLHLACAAARLVKAVVVFKGADTVIAAPDGRSAINANAPPWLATAGAGDVLAGVIASLSAQGMSAFEAACAGVWMHGQAAMELGYPMSAEHLATRLPQVVHALSPVNKKGFGETELVKR</sequence>
<dbReference type="InterPro" id="IPR036652">
    <property type="entry name" value="YjeF_N_dom_sf"/>
</dbReference>
<reference evidence="22 23" key="1">
    <citation type="submission" date="2016-12" db="EMBL/GenBank/DDBJ databases">
        <authorList>
            <person name="Song W.-J."/>
            <person name="Kurnit D.M."/>
        </authorList>
    </citation>
    <scope>NUCLEOTIDE SEQUENCE [LARGE SCALE GENOMIC DNA]</scope>
    <source>
        <strain evidence="22 23">IMCC3135</strain>
    </source>
</reference>
<evidence type="ECO:0000256" key="10">
    <source>
        <dbReference type="ARBA" id="ARBA00023027"/>
    </source>
</evidence>
<dbReference type="KEGG" id="gai:IMCC3135_07105"/>
<keyword evidence="7 17" id="KW-0067">ATP-binding</keyword>
<accession>A0A2Z2NV36</accession>
<dbReference type="GO" id="GO:0110051">
    <property type="term" value="P:metabolite repair"/>
    <property type="evidence" value="ECO:0007669"/>
    <property type="project" value="TreeGrafter"/>
</dbReference>
<comment type="subunit">
    <text evidence="17">Homotetramer.</text>
</comment>
<comment type="function">
    <text evidence="18">Catalyzes the epimerization of the S- and R-forms of NAD(P)HX, a damaged form of NAD(P)H that is a result of enzymatic or heat-dependent hydration. This is a prerequisite for the S-specific NAD(P)H-hydrate dehydratase to allow the repair of both epimers of NAD(P)HX.</text>
</comment>
<dbReference type="PROSITE" id="PS51385">
    <property type="entry name" value="YJEF_N"/>
    <property type="match status" value="1"/>
</dbReference>
<proteinExistence type="inferred from homology"/>
<dbReference type="CDD" id="cd01171">
    <property type="entry name" value="YXKO-related"/>
    <property type="match status" value="1"/>
</dbReference>
<evidence type="ECO:0000256" key="9">
    <source>
        <dbReference type="ARBA" id="ARBA00022958"/>
    </source>
</evidence>
<dbReference type="PROSITE" id="PS51383">
    <property type="entry name" value="YJEF_C_3"/>
    <property type="match status" value="1"/>
</dbReference>
<dbReference type="Pfam" id="PF01256">
    <property type="entry name" value="Carb_kinase"/>
    <property type="match status" value="1"/>
</dbReference>
<dbReference type="Gene3D" id="3.40.1190.20">
    <property type="match status" value="1"/>
</dbReference>
<keyword evidence="11 18" id="KW-0413">Isomerase</keyword>
<dbReference type="GO" id="GO:0046872">
    <property type="term" value="F:metal ion binding"/>
    <property type="evidence" value="ECO:0007669"/>
    <property type="project" value="UniProtKB-UniRule"/>
</dbReference>
<evidence type="ECO:0000256" key="5">
    <source>
        <dbReference type="ARBA" id="ARBA00022723"/>
    </source>
</evidence>
<evidence type="ECO:0000256" key="1">
    <source>
        <dbReference type="ARBA" id="ARBA00000013"/>
    </source>
</evidence>
<evidence type="ECO:0000256" key="2">
    <source>
        <dbReference type="ARBA" id="ARBA00000909"/>
    </source>
</evidence>
<comment type="similarity">
    <text evidence="3 19">In the N-terminal section; belongs to the NnrE/AIBP family.</text>
</comment>
<dbReference type="GO" id="GO:0052855">
    <property type="term" value="F:ADP-dependent NAD(P)H-hydrate dehydratase activity"/>
    <property type="evidence" value="ECO:0007669"/>
    <property type="project" value="UniProtKB-UniRule"/>
</dbReference>
<dbReference type="PANTHER" id="PTHR12592:SF0">
    <property type="entry name" value="ATP-DEPENDENT (S)-NAD(P)H-HYDRATE DEHYDRATASE"/>
    <property type="match status" value="1"/>
</dbReference>
<dbReference type="Pfam" id="PF03853">
    <property type="entry name" value="YjeF_N"/>
    <property type="match status" value="1"/>
</dbReference>
<dbReference type="AlphaFoldDB" id="A0A2Z2NV36"/>
<feature type="binding site" evidence="18">
    <location>
        <begin position="56"/>
        <end position="60"/>
    </location>
    <ligand>
        <name>(6S)-NADPHX</name>
        <dbReference type="ChEBI" id="CHEBI:64076"/>
    </ligand>
</feature>
<feature type="binding site" evidence="17">
    <location>
        <position position="390"/>
    </location>
    <ligand>
        <name>(6S)-NADPHX</name>
        <dbReference type="ChEBI" id="CHEBI:64076"/>
    </ligand>
</feature>
<keyword evidence="23" id="KW-1185">Reference proteome</keyword>
<dbReference type="InterPro" id="IPR017953">
    <property type="entry name" value="Carbohydrate_kinase_pred_CS"/>
</dbReference>
<comment type="catalytic activity">
    <reaction evidence="2 18 19">
        <text>(6R)-NADPHX = (6S)-NADPHX</text>
        <dbReference type="Rhea" id="RHEA:32227"/>
        <dbReference type="ChEBI" id="CHEBI:64076"/>
        <dbReference type="ChEBI" id="CHEBI:64077"/>
        <dbReference type="EC" id="5.1.99.6"/>
    </reaction>
</comment>
<keyword evidence="13" id="KW-0511">Multifunctional enzyme</keyword>
<feature type="domain" description="YjeF N-terminal" evidence="21">
    <location>
        <begin position="8"/>
        <end position="226"/>
    </location>
</feature>
<dbReference type="PIRSF" id="PIRSF017184">
    <property type="entry name" value="Nnr"/>
    <property type="match status" value="1"/>
</dbReference>
<evidence type="ECO:0000256" key="6">
    <source>
        <dbReference type="ARBA" id="ARBA00022741"/>
    </source>
</evidence>
<keyword evidence="12 17" id="KW-0456">Lyase</keyword>
<name>A0A2Z2NV36_9GAMM</name>
<keyword evidence="8 17" id="KW-0521">NADP</keyword>
<comment type="function">
    <text evidence="14 19">Bifunctional enzyme that catalyzes the epimerization of the S- and R-forms of NAD(P)HX and the dehydration of the S-form of NAD(P)HX at the expense of ADP, which is converted to AMP. This allows the repair of both epimers of NAD(P)HX, a damaged form of NAD(P)H that is a result of enzymatic or heat-dependent hydration.</text>
</comment>
<dbReference type="OrthoDB" id="9806925at2"/>
<dbReference type="HAMAP" id="MF_01965">
    <property type="entry name" value="NADHX_dehydratase"/>
    <property type="match status" value="1"/>
</dbReference>
<comment type="similarity">
    <text evidence="17">Belongs to the NnrD/CARKD family.</text>
</comment>
<evidence type="ECO:0000256" key="11">
    <source>
        <dbReference type="ARBA" id="ARBA00023235"/>
    </source>
</evidence>
<dbReference type="RefSeq" id="WP_088916959.1">
    <property type="nucleotide sequence ID" value="NZ_CP018632.1"/>
</dbReference>
<keyword evidence="9 18" id="KW-0630">Potassium</keyword>
<dbReference type="GO" id="GO:0005524">
    <property type="term" value="F:ATP binding"/>
    <property type="evidence" value="ECO:0007669"/>
    <property type="project" value="UniProtKB-UniRule"/>
</dbReference>
<comment type="catalytic activity">
    <reaction evidence="15 17 19">
        <text>(6S)-NADHX + ADP = AMP + phosphate + NADH + H(+)</text>
        <dbReference type="Rhea" id="RHEA:32223"/>
        <dbReference type="ChEBI" id="CHEBI:15378"/>
        <dbReference type="ChEBI" id="CHEBI:43474"/>
        <dbReference type="ChEBI" id="CHEBI:57945"/>
        <dbReference type="ChEBI" id="CHEBI:64074"/>
        <dbReference type="ChEBI" id="CHEBI:456215"/>
        <dbReference type="ChEBI" id="CHEBI:456216"/>
        <dbReference type="EC" id="4.2.1.136"/>
    </reaction>
</comment>
<comment type="cofactor">
    <cofactor evidence="17">
        <name>Mg(2+)</name>
        <dbReference type="ChEBI" id="CHEBI:18420"/>
    </cofactor>
</comment>
<evidence type="ECO:0000256" key="3">
    <source>
        <dbReference type="ARBA" id="ARBA00006001"/>
    </source>
</evidence>
<dbReference type="PROSITE" id="PS01050">
    <property type="entry name" value="YJEF_C_2"/>
    <property type="match status" value="1"/>
</dbReference>
<keyword evidence="5 18" id="KW-0479">Metal-binding</keyword>
<dbReference type="EC" id="5.1.99.6" evidence="19"/>
<evidence type="ECO:0000256" key="14">
    <source>
        <dbReference type="ARBA" id="ARBA00025153"/>
    </source>
</evidence>
<dbReference type="InterPro" id="IPR004443">
    <property type="entry name" value="YjeF_N_dom"/>
</dbReference>
<evidence type="ECO:0000256" key="8">
    <source>
        <dbReference type="ARBA" id="ARBA00022857"/>
    </source>
</evidence>
<feature type="binding site" evidence="18">
    <location>
        <position position="57"/>
    </location>
    <ligand>
        <name>K(+)</name>
        <dbReference type="ChEBI" id="CHEBI:29103"/>
    </ligand>
</feature>
<evidence type="ECO:0000256" key="19">
    <source>
        <dbReference type="PIRNR" id="PIRNR017184"/>
    </source>
</evidence>
<comment type="similarity">
    <text evidence="18">Belongs to the NnrE/AIBP family.</text>
</comment>
<comment type="catalytic activity">
    <reaction evidence="16 17 19">
        <text>(6S)-NADPHX + ADP = AMP + phosphate + NADPH + H(+)</text>
        <dbReference type="Rhea" id="RHEA:32235"/>
        <dbReference type="ChEBI" id="CHEBI:15378"/>
        <dbReference type="ChEBI" id="CHEBI:43474"/>
        <dbReference type="ChEBI" id="CHEBI:57783"/>
        <dbReference type="ChEBI" id="CHEBI:64076"/>
        <dbReference type="ChEBI" id="CHEBI:456215"/>
        <dbReference type="ChEBI" id="CHEBI:456216"/>
        <dbReference type="EC" id="4.2.1.136"/>
    </reaction>
</comment>
<evidence type="ECO:0000256" key="17">
    <source>
        <dbReference type="HAMAP-Rule" id="MF_01965"/>
    </source>
</evidence>
<dbReference type="SUPFAM" id="SSF53613">
    <property type="entry name" value="Ribokinase-like"/>
    <property type="match status" value="1"/>
</dbReference>
<evidence type="ECO:0000256" key="13">
    <source>
        <dbReference type="ARBA" id="ARBA00023268"/>
    </source>
</evidence>
<comment type="catalytic activity">
    <reaction evidence="1 18 19">
        <text>(6R)-NADHX = (6S)-NADHX</text>
        <dbReference type="Rhea" id="RHEA:32215"/>
        <dbReference type="ChEBI" id="CHEBI:64074"/>
        <dbReference type="ChEBI" id="CHEBI:64075"/>
        <dbReference type="EC" id="5.1.99.6"/>
    </reaction>
</comment>
<dbReference type="EC" id="4.2.1.136" evidence="19"/>
<dbReference type="Gene3D" id="3.40.50.10260">
    <property type="entry name" value="YjeF N-terminal domain"/>
    <property type="match status" value="1"/>
</dbReference>
<evidence type="ECO:0000259" key="21">
    <source>
        <dbReference type="PROSITE" id="PS51385"/>
    </source>
</evidence>
<evidence type="ECO:0000256" key="15">
    <source>
        <dbReference type="ARBA" id="ARBA00048238"/>
    </source>
</evidence>
<protein>
    <recommendedName>
        <fullName evidence="19">Bifunctional NAD(P)H-hydrate repair enzyme</fullName>
    </recommendedName>
    <alternativeName>
        <fullName evidence="19">Nicotinamide nucleotide repair protein</fullName>
    </alternativeName>
    <domain>
        <recommendedName>
            <fullName evidence="19">ADP-dependent (S)-NAD(P)H-hydrate dehydratase</fullName>
            <ecNumber evidence="19">4.2.1.136</ecNumber>
        </recommendedName>
        <alternativeName>
            <fullName evidence="19">ADP-dependent NAD(P)HX dehydratase</fullName>
        </alternativeName>
    </domain>
    <domain>
        <recommendedName>
            <fullName evidence="19">NAD(P)H-hydrate epimerase</fullName>
            <ecNumber evidence="19">5.1.99.6</ecNumber>
        </recommendedName>
    </domain>
</protein>
<feature type="binding site" evidence="17">
    <location>
        <position position="460"/>
    </location>
    <ligand>
        <name>AMP</name>
        <dbReference type="ChEBI" id="CHEBI:456215"/>
    </ligand>
</feature>
<evidence type="ECO:0000256" key="18">
    <source>
        <dbReference type="HAMAP-Rule" id="MF_01966"/>
    </source>
</evidence>
<dbReference type="InterPro" id="IPR000631">
    <property type="entry name" value="CARKD"/>
</dbReference>
<feature type="binding site" evidence="17">
    <location>
        <position position="334"/>
    </location>
    <ligand>
        <name>(6S)-NADPHX</name>
        <dbReference type="ChEBI" id="CHEBI:64076"/>
    </ligand>
</feature>
<evidence type="ECO:0000256" key="7">
    <source>
        <dbReference type="ARBA" id="ARBA00022840"/>
    </source>
</evidence>
<dbReference type="Proteomes" id="UP000250079">
    <property type="component" value="Chromosome"/>
</dbReference>
<comment type="caution">
    <text evidence="18">Lacks conserved residue(s) required for the propagation of feature annotation.</text>
</comment>
<evidence type="ECO:0000313" key="22">
    <source>
        <dbReference type="EMBL" id="ASJ71527.1"/>
    </source>
</evidence>
<dbReference type="SUPFAM" id="SSF64153">
    <property type="entry name" value="YjeF N-terminal domain-like"/>
    <property type="match status" value="1"/>
</dbReference>
<feature type="binding site" evidence="17">
    <location>
        <position position="461"/>
    </location>
    <ligand>
        <name>(6S)-NADPHX</name>
        <dbReference type="ChEBI" id="CHEBI:64076"/>
    </ligand>
</feature>
<evidence type="ECO:0000256" key="16">
    <source>
        <dbReference type="ARBA" id="ARBA00049209"/>
    </source>
</evidence>
<keyword evidence="10 17" id="KW-0520">NAD</keyword>
<dbReference type="GO" id="GO:0052856">
    <property type="term" value="F:NAD(P)HX epimerase activity"/>
    <property type="evidence" value="ECO:0007669"/>
    <property type="project" value="UniProtKB-UniRule"/>
</dbReference>
<dbReference type="HAMAP" id="MF_01966">
    <property type="entry name" value="NADHX_epimerase"/>
    <property type="match status" value="1"/>
</dbReference>
<feature type="binding site" evidence="17">
    <location>
        <position position="271"/>
    </location>
    <ligand>
        <name>(6S)-NADPHX</name>
        <dbReference type="ChEBI" id="CHEBI:64076"/>
    </ligand>
</feature>
<evidence type="ECO:0000259" key="20">
    <source>
        <dbReference type="PROSITE" id="PS51383"/>
    </source>
</evidence>
<feature type="binding site" evidence="17">
    <location>
        <begin position="431"/>
        <end position="435"/>
    </location>
    <ligand>
        <name>AMP</name>
        <dbReference type="ChEBI" id="CHEBI:456215"/>
    </ligand>
</feature>
<evidence type="ECO:0000256" key="4">
    <source>
        <dbReference type="ARBA" id="ARBA00009524"/>
    </source>
</evidence>
<feature type="binding site" evidence="18">
    <location>
        <position position="169"/>
    </location>
    <ligand>
        <name>(6S)-NADPHX</name>
        <dbReference type="ChEBI" id="CHEBI:64076"/>
    </ligand>
</feature>
<feature type="binding site" evidence="18">
    <location>
        <begin position="140"/>
        <end position="146"/>
    </location>
    <ligand>
        <name>(6S)-NADPHX</name>
        <dbReference type="ChEBI" id="CHEBI:64076"/>
    </ligand>
</feature>
<dbReference type="GO" id="GO:0046496">
    <property type="term" value="P:nicotinamide nucleotide metabolic process"/>
    <property type="evidence" value="ECO:0007669"/>
    <property type="project" value="UniProtKB-UniRule"/>
</dbReference>
<evidence type="ECO:0000313" key="23">
    <source>
        <dbReference type="Proteomes" id="UP000250079"/>
    </source>
</evidence>
<dbReference type="EMBL" id="CP018632">
    <property type="protein sequence ID" value="ASJ71527.1"/>
    <property type="molecule type" value="Genomic_DNA"/>
</dbReference>
<evidence type="ECO:0000256" key="12">
    <source>
        <dbReference type="ARBA" id="ARBA00023239"/>
    </source>
</evidence>
<dbReference type="InterPro" id="IPR029056">
    <property type="entry name" value="Ribokinase-like"/>
</dbReference>
<gene>
    <name evidence="22" type="primary">nnr</name>
    <name evidence="17" type="synonym">nnrD</name>
    <name evidence="18" type="synonym">nnrE</name>
    <name evidence="22" type="ORF">IMCC3135_07105</name>
</gene>
<feature type="binding site" evidence="18">
    <location>
        <position position="172"/>
    </location>
    <ligand>
        <name>K(+)</name>
        <dbReference type="ChEBI" id="CHEBI:29103"/>
    </ligand>
</feature>
<comment type="cofactor">
    <cofactor evidence="18 19">
        <name>K(+)</name>
        <dbReference type="ChEBI" id="CHEBI:29103"/>
    </cofactor>
    <text evidence="18 19">Binds 1 potassium ion per subunit.</text>
</comment>
<dbReference type="PANTHER" id="PTHR12592">
    <property type="entry name" value="ATP-DEPENDENT (S)-NAD(P)H-HYDRATE DEHYDRATASE FAMILY MEMBER"/>
    <property type="match status" value="1"/>
</dbReference>
<organism evidence="22 23">
    <name type="scientific">Granulosicoccus antarcticus IMCC3135</name>
    <dbReference type="NCBI Taxonomy" id="1192854"/>
    <lineage>
        <taxon>Bacteria</taxon>
        <taxon>Pseudomonadati</taxon>
        <taxon>Pseudomonadota</taxon>
        <taxon>Gammaproteobacteria</taxon>
        <taxon>Chromatiales</taxon>
        <taxon>Granulosicoccaceae</taxon>
        <taxon>Granulosicoccus</taxon>
    </lineage>
</organism>
<dbReference type="NCBIfam" id="TIGR00197">
    <property type="entry name" value="yjeF_nterm"/>
    <property type="match status" value="1"/>
</dbReference>
<feature type="binding site" evidence="18">
    <location>
        <position position="136"/>
    </location>
    <ligand>
        <name>K(+)</name>
        <dbReference type="ChEBI" id="CHEBI:29103"/>
    </ligand>
</feature>